<proteinExistence type="predicted"/>
<organism evidence="1 2">
    <name type="scientific">Tetracentron sinense</name>
    <name type="common">Spur-leaf</name>
    <dbReference type="NCBI Taxonomy" id="13715"/>
    <lineage>
        <taxon>Eukaryota</taxon>
        <taxon>Viridiplantae</taxon>
        <taxon>Streptophyta</taxon>
        <taxon>Embryophyta</taxon>
        <taxon>Tracheophyta</taxon>
        <taxon>Spermatophyta</taxon>
        <taxon>Magnoliopsida</taxon>
        <taxon>Trochodendrales</taxon>
        <taxon>Trochodendraceae</taxon>
        <taxon>Tetracentron</taxon>
    </lineage>
</organism>
<accession>A0A834Z2G1</accession>
<protein>
    <submittedName>
        <fullName evidence="1">Uncharacterized protein</fullName>
    </submittedName>
</protein>
<evidence type="ECO:0000313" key="1">
    <source>
        <dbReference type="EMBL" id="KAF8398320.1"/>
    </source>
</evidence>
<dbReference type="Proteomes" id="UP000655225">
    <property type="component" value="Unassembled WGS sequence"/>
</dbReference>
<keyword evidence="2" id="KW-1185">Reference proteome</keyword>
<sequence length="455" mass="51299">MVGVLPLAPRFEGQLCICLGGHHYNVVQGVLNGSPTKKPSSFQGEPTIFFSMDKVEHSAAPFKTALIAKCSFGRPAISDLKIHLKKVLHAKLAFSIEIRDHNHISLLNLFNSNDLVAIGSIIGKVLRIDGPTRSLSRPSLARVCIKVDLRKVVRGKKNHSAKDISKIIKEKEDSEEEVLELHVGEKNIVGYGLENSELQEKEISPPLNCNGNSGHSDKTIEEGEIVQNEELECGSENDKYLMVEDKIMEVWVGEKVAHSIDNLEDLLNATLHDKLRHDSQTLEEPLISSRMRIISTSTTSESKHELSFGVQSLSQLSIEETLHKLSPQSNPKDCDSRKVFLKRMADDMWDADIHYDGYFINGDNFRRYVGGQVILEYNPGSIARFKVMDDHAFHRLFISFHASIRGFQRCRIIDDDKIKVHGYRGATYRHFAQGVKLKNILSNFKLDQGKLKDNY</sequence>
<comment type="caution">
    <text evidence="1">The sequence shown here is derived from an EMBL/GenBank/DDBJ whole genome shotgun (WGS) entry which is preliminary data.</text>
</comment>
<gene>
    <name evidence="1" type="ORF">HHK36_017247</name>
</gene>
<dbReference type="EMBL" id="JABCRI010000011">
    <property type="protein sequence ID" value="KAF8398320.1"/>
    <property type="molecule type" value="Genomic_DNA"/>
</dbReference>
<reference evidence="1 2" key="1">
    <citation type="submission" date="2020-04" db="EMBL/GenBank/DDBJ databases">
        <title>Plant Genome Project.</title>
        <authorList>
            <person name="Zhang R.-G."/>
        </authorList>
    </citation>
    <scope>NUCLEOTIDE SEQUENCE [LARGE SCALE GENOMIC DNA]</scope>
    <source>
        <strain evidence="1">YNK0</strain>
        <tissue evidence="1">Leaf</tissue>
    </source>
</reference>
<name>A0A834Z2G1_TETSI</name>
<evidence type="ECO:0000313" key="2">
    <source>
        <dbReference type="Proteomes" id="UP000655225"/>
    </source>
</evidence>
<dbReference type="AlphaFoldDB" id="A0A834Z2G1"/>